<dbReference type="AlphaFoldDB" id="A0AAP0AY10"/>
<proteinExistence type="predicted"/>
<gene>
    <name evidence="2" type="ORF">KSP39_PZI021061</name>
</gene>
<evidence type="ECO:0000313" key="2">
    <source>
        <dbReference type="EMBL" id="KAK8918760.1"/>
    </source>
</evidence>
<reference evidence="2 3" key="1">
    <citation type="journal article" date="2022" name="Nat. Plants">
        <title>Genomes of leafy and leafless Platanthera orchids illuminate the evolution of mycoheterotrophy.</title>
        <authorList>
            <person name="Li M.H."/>
            <person name="Liu K.W."/>
            <person name="Li Z."/>
            <person name="Lu H.C."/>
            <person name="Ye Q.L."/>
            <person name="Zhang D."/>
            <person name="Wang J.Y."/>
            <person name="Li Y.F."/>
            <person name="Zhong Z.M."/>
            <person name="Liu X."/>
            <person name="Yu X."/>
            <person name="Liu D.K."/>
            <person name="Tu X.D."/>
            <person name="Liu B."/>
            <person name="Hao Y."/>
            <person name="Liao X.Y."/>
            <person name="Jiang Y.T."/>
            <person name="Sun W.H."/>
            <person name="Chen J."/>
            <person name="Chen Y.Q."/>
            <person name="Ai Y."/>
            <person name="Zhai J.W."/>
            <person name="Wu S.S."/>
            <person name="Zhou Z."/>
            <person name="Hsiao Y.Y."/>
            <person name="Wu W.L."/>
            <person name="Chen Y.Y."/>
            <person name="Lin Y.F."/>
            <person name="Hsu J.L."/>
            <person name="Li C.Y."/>
            <person name="Wang Z.W."/>
            <person name="Zhao X."/>
            <person name="Zhong W.Y."/>
            <person name="Ma X.K."/>
            <person name="Ma L."/>
            <person name="Huang J."/>
            <person name="Chen G.Z."/>
            <person name="Huang M.Z."/>
            <person name="Huang L."/>
            <person name="Peng D.H."/>
            <person name="Luo Y.B."/>
            <person name="Zou S.Q."/>
            <person name="Chen S.P."/>
            <person name="Lan S."/>
            <person name="Tsai W.C."/>
            <person name="Van de Peer Y."/>
            <person name="Liu Z.J."/>
        </authorList>
    </citation>
    <scope>NUCLEOTIDE SEQUENCE [LARGE SCALE GENOMIC DNA]</scope>
    <source>
        <strain evidence="2">Lor287</strain>
    </source>
</reference>
<sequence length="106" mass="11119">MWLPRPLWPPRFGRPIGRQGLGGYLPPGAGGHIATPTLGGHLPPREGSREAAAPSGWAPPPVYQRPCLASGPAGLAGHSSPRGRSGYFPAMAVMVIFRRGEVLSFA</sequence>
<comment type="caution">
    <text evidence="2">The sequence shown here is derived from an EMBL/GenBank/DDBJ whole genome shotgun (WGS) entry which is preliminary data.</text>
</comment>
<organism evidence="2 3">
    <name type="scientific">Platanthera zijinensis</name>
    <dbReference type="NCBI Taxonomy" id="2320716"/>
    <lineage>
        <taxon>Eukaryota</taxon>
        <taxon>Viridiplantae</taxon>
        <taxon>Streptophyta</taxon>
        <taxon>Embryophyta</taxon>
        <taxon>Tracheophyta</taxon>
        <taxon>Spermatophyta</taxon>
        <taxon>Magnoliopsida</taxon>
        <taxon>Liliopsida</taxon>
        <taxon>Asparagales</taxon>
        <taxon>Orchidaceae</taxon>
        <taxon>Orchidoideae</taxon>
        <taxon>Orchideae</taxon>
        <taxon>Orchidinae</taxon>
        <taxon>Platanthera</taxon>
    </lineage>
</organism>
<evidence type="ECO:0000256" key="1">
    <source>
        <dbReference type="SAM" id="MobiDB-lite"/>
    </source>
</evidence>
<evidence type="ECO:0000313" key="3">
    <source>
        <dbReference type="Proteomes" id="UP001418222"/>
    </source>
</evidence>
<protein>
    <submittedName>
        <fullName evidence="2">Uncharacterized protein</fullName>
    </submittedName>
</protein>
<dbReference type="Proteomes" id="UP001418222">
    <property type="component" value="Unassembled WGS sequence"/>
</dbReference>
<dbReference type="EMBL" id="JBBWWQ010000019">
    <property type="protein sequence ID" value="KAK8918760.1"/>
    <property type="molecule type" value="Genomic_DNA"/>
</dbReference>
<feature type="compositionally biased region" description="Gly residues" evidence="1">
    <location>
        <begin position="19"/>
        <end position="31"/>
    </location>
</feature>
<keyword evidence="3" id="KW-1185">Reference proteome</keyword>
<accession>A0AAP0AY10</accession>
<name>A0AAP0AY10_9ASPA</name>
<feature type="region of interest" description="Disordered" evidence="1">
    <location>
        <begin position="19"/>
        <end position="59"/>
    </location>
</feature>